<dbReference type="SUPFAM" id="SSF75304">
    <property type="entry name" value="Amidase signature (AS) enzymes"/>
    <property type="match status" value="1"/>
</dbReference>
<protein>
    <submittedName>
        <fullName evidence="3">Aspartyl-tRNA(Asn)/glutamyl-tRNA(Gln) amidotransferase subunit A</fullName>
    </submittedName>
</protein>
<reference evidence="4" key="1">
    <citation type="submission" date="2016-09" db="EMBL/GenBank/DDBJ databases">
        <authorList>
            <person name="Varghese N."/>
            <person name="Submissions S."/>
        </authorList>
    </citation>
    <scope>NUCLEOTIDE SEQUENCE [LARGE SCALE GENOMIC DNA]</scope>
    <source>
        <strain evidence="4">JS23</strain>
    </source>
</reference>
<dbReference type="InterPro" id="IPR020556">
    <property type="entry name" value="Amidase_CS"/>
</dbReference>
<dbReference type="InterPro" id="IPR023631">
    <property type="entry name" value="Amidase_dom"/>
</dbReference>
<dbReference type="PANTHER" id="PTHR11895:SF7">
    <property type="entry name" value="GLUTAMYL-TRNA(GLN) AMIDOTRANSFERASE SUBUNIT A, MITOCHONDRIAL"/>
    <property type="match status" value="1"/>
</dbReference>
<dbReference type="AlphaFoldDB" id="A0A1H2PUF3"/>
<keyword evidence="3" id="KW-0808">Transferase</keyword>
<feature type="domain" description="Amidase" evidence="2">
    <location>
        <begin position="8"/>
        <end position="435"/>
    </location>
</feature>
<evidence type="ECO:0000256" key="1">
    <source>
        <dbReference type="ARBA" id="ARBA00009199"/>
    </source>
</evidence>
<dbReference type="InterPro" id="IPR000120">
    <property type="entry name" value="Amidase"/>
</dbReference>
<dbReference type="STRING" id="1770053.SAMN05216551_113111"/>
<dbReference type="EMBL" id="FNLO01000013">
    <property type="protein sequence ID" value="SDV50792.1"/>
    <property type="molecule type" value="Genomic_DNA"/>
</dbReference>
<gene>
    <name evidence="3" type="ORF">SAMN05216551_113111</name>
</gene>
<dbReference type="GO" id="GO:0016740">
    <property type="term" value="F:transferase activity"/>
    <property type="evidence" value="ECO:0007669"/>
    <property type="project" value="UniProtKB-KW"/>
</dbReference>
<dbReference type="Gene3D" id="3.90.1300.10">
    <property type="entry name" value="Amidase signature (AS) domain"/>
    <property type="match status" value="1"/>
</dbReference>
<comment type="similarity">
    <text evidence="1">Belongs to the amidase family.</text>
</comment>
<dbReference type="Pfam" id="PF01425">
    <property type="entry name" value="Amidase"/>
    <property type="match status" value="1"/>
</dbReference>
<evidence type="ECO:0000313" key="4">
    <source>
        <dbReference type="Proteomes" id="UP000243719"/>
    </source>
</evidence>
<sequence>MDLFTNQTRAQLGNMARFNDALNAMILPTPDAALQDAARADAALARGECLGLLHGMTVSVKDNIDMAGLPTTAGARFLADNIAQTDAPVVARLRRAGAVIVGKANMAELAFGSRSFSAVGGQCRNPWDRERIPGGSSGGSAVSVAADFCTGSLGTDTGGSVRGPACYNGLTGLRVTHGRVPINGVVPVSEHNDTVGPIARAATDVARLFAVIAGYDDGDPNAVPPSRAANASIESLLHNFLPTLNDGIRGKRIGIAQKPYFEQLEAGVADKVMAAAAELERAGAVLIDVDLPLAPEVHAHASASIFSDVCSVFFERLSNAPETITASVVERMRHGLQVTGVRYAQAQAFRIRWRRQLAQLFHGVDLLLSPTSPGGAPLIDDGANLLEATRRATVNTYAGAYGGIPGISIPCGFSATGMPLGLQLEAAWWNEPLLLQAAVAYQAVTDFHTRRAPMLA</sequence>
<evidence type="ECO:0000259" key="2">
    <source>
        <dbReference type="Pfam" id="PF01425"/>
    </source>
</evidence>
<dbReference type="Proteomes" id="UP000243719">
    <property type="component" value="Unassembled WGS sequence"/>
</dbReference>
<keyword evidence="4" id="KW-1185">Reference proteome</keyword>
<organism evidence="3 4">
    <name type="scientific">Chitinasiproducens palmae</name>
    <dbReference type="NCBI Taxonomy" id="1770053"/>
    <lineage>
        <taxon>Bacteria</taxon>
        <taxon>Pseudomonadati</taxon>
        <taxon>Pseudomonadota</taxon>
        <taxon>Betaproteobacteria</taxon>
        <taxon>Burkholderiales</taxon>
        <taxon>Burkholderiaceae</taxon>
        <taxon>Chitinasiproducens</taxon>
    </lineage>
</organism>
<accession>A0A1H2PUF3</accession>
<dbReference type="PROSITE" id="PS00571">
    <property type="entry name" value="AMIDASES"/>
    <property type="match status" value="1"/>
</dbReference>
<dbReference type="RefSeq" id="WP_170845237.1">
    <property type="nucleotide sequence ID" value="NZ_FNLO01000013.1"/>
</dbReference>
<evidence type="ECO:0000313" key="3">
    <source>
        <dbReference type="EMBL" id="SDV50792.1"/>
    </source>
</evidence>
<proteinExistence type="inferred from homology"/>
<name>A0A1H2PUF3_9BURK</name>
<dbReference type="InterPro" id="IPR036928">
    <property type="entry name" value="AS_sf"/>
</dbReference>
<dbReference type="PANTHER" id="PTHR11895">
    <property type="entry name" value="TRANSAMIDASE"/>
    <property type="match status" value="1"/>
</dbReference>